<reference evidence="1" key="1">
    <citation type="submission" date="2022-05" db="EMBL/GenBank/DDBJ databases">
        <title>Novel bacterial taxa in a minimal lignocellulolytic consortium and its capacity to transform plastics disclosed by genome-resolved metagenomics.</title>
        <authorList>
            <person name="Rodriguez C.A.D."/>
            <person name="Diaz-Garcia L."/>
            <person name="Herrera K."/>
            <person name="Tarazona N.A."/>
            <person name="Sproer C."/>
            <person name="Overmann J."/>
            <person name="Jimenez D.J."/>
        </authorList>
    </citation>
    <scope>NUCLEOTIDE SEQUENCE</scope>
    <source>
        <strain evidence="1">MAG5</strain>
    </source>
</reference>
<sequence length="62" mass="7247">MIEEKKKKRTKVNIEVVFIPTEGDVVEKVIDMIEPNISLALAKHNATIKMDIREYLRNHVKE</sequence>
<evidence type="ECO:0000313" key="2">
    <source>
        <dbReference type="Proteomes" id="UP001056756"/>
    </source>
</evidence>
<evidence type="ECO:0000313" key="1">
    <source>
        <dbReference type="EMBL" id="URN94504.1"/>
    </source>
</evidence>
<name>A0A9J6ZF52_9BACL</name>
<gene>
    <name evidence="1" type="ORF">NAG76_22245</name>
</gene>
<dbReference type="EMBL" id="CP097899">
    <property type="protein sequence ID" value="URN94504.1"/>
    <property type="molecule type" value="Genomic_DNA"/>
</dbReference>
<dbReference type="Proteomes" id="UP001056756">
    <property type="component" value="Chromosome"/>
</dbReference>
<protein>
    <submittedName>
        <fullName evidence="1">Uncharacterized protein</fullName>
    </submittedName>
</protein>
<dbReference type="AlphaFoldDB" id="A0A9J6ZF52"/>
<organism evidence="1 2">
    <name type="scientific">Candidatus Pristimantibacillus lignocellulolyticus</name>
    <dbReference type="NCBI Taxonomy" id="2994561"/>
    <lineage>
        <taxon>Bacteria</taxon>
        <taxon>Bacillati</taxon>
        <taxon>Bacillota</taxon>
        <taxon>Bacilli</taxon>
        <taxon>Bacillales</taxon>
        <taxon>Paenibacillaceae</taxon>
        <taxon>Candidatus Pristimantibacillus</taxon>
    </lineage>
</organism>
<accession>A0A9J6ZF52</accession>
<dbReference type="KEGG" id="plig:NAG76_22245"/>
<proteinExistence type="predicted"/>